<dbReference type="PRINTS" id="PR01438">
    <property type="entry name" value="UNVRSLSTRESS"/>
</dbReference>
<organism evidence="3 4">
    <name type="scientific">Arenimonas oryziterrae DSM 21050 = YC6267</name>
    <dbReference type="NCBI Taxonomy" id="1121015"/>
    <lineage>
        <taxon>Bacteria</taxon>
        <taxon>Pseudomonadati</taxon>
        <taxon>Pseudomonadota</taxon>
        <taxon>Gammaproteobacteria</taxon>
        <taxon>Lysobacterales</taxon>
        <taxon>Lysobacteraceae</taxon>
        <taxon>Arenimonas</taxon>
    </lineage>
</organism>
<dbReference type="RefSeq" id="WP_022969657.1">
    <property type="nucleotide sequence ID" value="NZ_ATVD01000003.1"/>
</dbReference>
<comment type="similarity">
    <text evidence="1">Belongs to the universal stress protein A family.</text>
</comment>
<dbReference type="CDD" id="cd00293">
    <property type="entry name" value="USP-like"/>
    <property type="match status" value="1"/>
</dbReference>
<dbReference type="Pfam" id="PF00582">
    <property type="entry name" value="Usp"/>
    <property type="match status" value="1"/>
</dbReference>
<dbReference type="Gene3D" id="3.40.50.12370">
    <property type="match status" value="1"/>
</dbReference>
<dbReference type="InterPro" id="IPR006015">
    <property type="entry name" value="Universal_stress_UspA"/>
</dbReference>
<feature type="domain" description="UspA" evidence="2">
    <location>
        <begin position="204"/>
        <end position="276"/>
    </location>
</feature>
<dbReference type="PATRIC" id="fig|1121015.4.peg.1082"/>
<evidence type="ECO:0000313" key="4">
    <source>
        <dbReference type="Proteomes" id="UP000029385"/>
    </source>
</evidence>
<dbReference type="OrthoDB" id="9804721at2"/>
<dbReference type="PANTHER" id="PTHR46268">
    <property type="entry name" value="STRESS RESPONSE PROTEIN NHAX"/>
    <property type="match status" value="1"/>
</dbReference>
<dbReference type="STRING" id="1121015.GCA_000420545_02043"/>
<protein>
    <recommendedName>
        <fullName evidence="2">UspA domain-containing protein</fullName>
    </recommendedName>
</protein>
<dbReference type="InterPro" id="IPR006016">
    <property type="entry name" value="UspA"/>
</dbReference>
<dbReference type="PANTHER" id="PTHR46268:SF15">
    <property type="entry name" value="UNIVERSAL STRESS PROTEIN HP_0031"/>
    <property type="match status" value="1"/>
</dbReference>
<gene>
    <name evidence="3" type="ORF">N789_07960</name>
</gene>
<reference evidence="3 4" key="1">
    <citation type="submission" date="2013-09" db="EMBL/GenBank/DDBJ databases">
        <title>Genome sequencing of Arenimonas oryziterrae.</title>
        <authorList>
            <person name="Chen F."/>
            <person name="Wang G."/>
        </authorList>
    </citation>
    <scope>NUCLEOTIDE SEQUENCE [LARGE SCALE GENOMIC DNA]</scope>
    <source>
        <strain evidence="3 4">YC6267</strain>
    </source>
</reference>
<dbReference type="Proteomes" id="UP000029385">
    <property type="component" value="Unassembled WGS sequence"/>
</dbReference>
<sequence length="279" mass="30255">MIREIFVPLLDSPADQTALDAALALALAHEAHIAALVTVANPIPLVTEFGYLPLEVGQDQYEAARAHAENQATQARRQLARELVSSEVRLTDSLLLWSEETAALQAMHADLSLLGGALSRQDSPRVDLTFKRLLLHSGRPVLFLPEGAILPVPLRRVVMAWKPTREATRALHDLLPLLRLTTAVEIVMIDPQVAEGRHGEEPGADIAAHLARHGLSVTVTSLPRLGLQDGPALLRHVQEVGADLLVMGGYGHARWRELVLGGATRSVLENAITPVLFSH</sequence>
<evidence type="ECO:0000256" key="1">
    <source>
        <dbReference type="ARBA" id="ARBA00008791"/>
    </source>
</evidence>
<evidence type="ECO:0000313" key="3">
    <source>
        <dbReference type="EMBL" id="KFN43872.1"/>
    </source>
</evidence>
<dbReference type="SUPFAM" id="SSF52402">
    <property type="entry name" value="Adenine nucleotide alpha hydrolases-like"/>
    <property type="match status" value="2"/>
</dbReference>
<dbReference type="AlphaFoldDB" id="A0A091AX65"/>
<accession>A0A091AX65</accession>
<name>A0A091AX65_9GAMM</name>
<proteinExistence type="inferred from homology"/>
<evidence type="ECO:0000259" key="2">
    <source>
        <dbReference type="Pfam" id="PF00582"/>
    </source>
</evidence>
<comment type="caution">
    <text evidence="3">The sequence shown here is derived from an EMBL/GenBank/DDBJ whole genome shotgun (WGS) entry which is preliminary data.</text>
</comment>
<dbReference type="EMBL" id="AVCI01000004">
    <property type="protein sequence ID" value="KFN43872.1"/>
    <property type="molecule type" value="Genomic_DNA"/>
</dbReference>
<dbReference type="eggNOG" id="COG0589">
    <property type="taxonomic scope" value="Bacteria"/>
</dbReference>
<keyword evidence="4" id="KW-1185">Reference proteome</keyword>